<keyword evidence="3" id="KW-1185">Reference proteome</keyword>
<protein>
    <submittedName>
        <fullName evidence="2">Uncharacterized protein</fullName>
    </submittedName>
</protein>
<comment type="caution">
    <text evidence="2">The sequence shown here is derived from an EMBL/GenBank/DDBJ whole genome shotgun (WGS) entry which is preliminary data.</text>
</comment>
<accession>A0A9W6ZPQ1</accession>
<feature type="signal peptide" evidence="1">
    <location>
        <begin position="1"/>
        <end position="23"/>
    </location>
</feature>
<evidence type="ECO:0000256" key="1">
    <source>
        <dbReference type="SAM" id="SignalP"/>
    </source>
</evidence>
<dbReference type="Proteomes" id="UP001165085">
    <property type="component" value="Unassembled WGS sequence"/>
</dbReference>
<dbReference type="EMBL" id="BRXY01000026">
    <property type="protein sequence ID" value="GMH54339.1"/>
    <property type="molecule type" value="Genomic_DNA"/>
</dbReference>
<keyword evidence="1" id="KW-0732">Signal</keyword>
<evidence type="ECO:0000313" key="2">
    <source>
        <dbReference type="EMBL" id="GMH54339.1"/>
    </source>
</evidence>
<organism evidence="2 3">
    <name type="scientific">Triparma strigata</name>
    <dbReference type="NCBI Taxonomy" id="1606541"/>
    <lineage>
        <taxon>Eukaryota</taxon>
        <taxon>Sar</taxon>
        <taxon>Stramenopiles</taxon>
        <taxon>Ochrophyta</taxon>
        <taxon>Bolidophyceae</taxon>
        <taxon>Parmales</taxon>
        <taxon>Triparmaceae</taxon>
        <taxon>Triparma</taxon>
    </lineage>
</organism>
<feature type="chain" id="PRO_5040891852" evidence="1">
    <location>
        <begin position="24"/>
        <end position="139"/>
    </location>
</feature>
<evidence type="ECO:0000313" key="3">
    <source>
        <dbReference type="Proteomes" id="UP001165085"/>
    </source>
</evidence>
<gene>
    <name evidence="2" type="ORF">TrST_g10526</name>
</gene>
<dbReference type="AlphaFoldDB" id="A0A9W6ZPQ1"/>
<sequence length="139" mass="15507">MLASLSLALFICVLCASTASTSALKLYSPANTLLRNGPIPFITRLVKPKEYEEKIKKYMVEAREKDEVVAQGNMDAYFAAPDVWAEQKLLESQGRREVFDYGKGPEPERILLSTAWAGVVFGTLGRVVWQLAHGSRSLW</sequence>
<dbReference type="OrthoDB" id="196088at2759"/>
<proteinExistence type="predicted"/>
<reference evidence="3" key="1">
    <citation type="journal article" date="2023" name="Commun. Biol.">
        <title>Genome analysis of Parmales, the sister group of diatoms, reveals the evolutionary specialization of diatoms from phago-mixotrophs to photoautotrophs.</title>
        <authorList>
            <person name="Ban H."/>
            <person name="Sato S."/>
            <person name="Yoshikawa S."/>
            <person name="Yamada K."/>
            <person name="Nakamura Y."/>
            <person name="Ichinomiya M."/>
            <person name="Sato N."/>
            <person name="Blanc-Mathieu R."/>
            <person name="Endo H."/>
            <person name="Kuwata A."/>
            <person name="Ogata H."/>
        </authorList>
    </citation>
    <scope>NUCLEOTIDE SEQUENCE [LARGE SCALE GENOMIC DNA]</scope>
    <source>
        <strain evidence="3">NIES 3701</strain>
    </source>
</reference>
<name>A0A9W6ZPQ1_9STRA</name>